<gene>
    <name evidence="1" type="ORF">RRG08_012087</name>
</gene>
<dbReference type="AlphaFoldDB" id="A0AAE0YTR9"/>
<reference evidence="1" key="1">
    <citation type="journal article" date="2023" name="G3 (Bethesda)">
        <title>A reference genome for the long-term kleptoplast-retaining sea slug Elysia crispata morphotype clarki.</title>
        <authorList>
            <person name="Eastman K.E."/>
            <person name="Pendleton A.L."/>
            <person name="Shaikh M.A."/>
            <person name="Suttiyut T."/>
            <person name="Ogas R."/>
            <person name="Tomko P."/>
            <person name="Gavelis G."/>
            <person name="Widhalm J.R."/>
            <person name="Wisecaver J.H."/>
        </authorList>
    </citation>
    <scope>NUCLEOTIDE SEQUENCE</scope>
    <source>
        <strain evidence="1">ECLA1</strain>
    </source>
</reference>
<dbReference type="Proteomes" id="UP001283361">
    <property type="component" value="Unassembled WGS sequence"/>
</dbReference>
<protein>
    <submittedName>
        <fullName evidence="1">Uncharacterized protein</fullName>
    </submittedName>
</protein>
<evidence type="ECO:0000313" key="1">
    <source>
        <dbReference type="EMBL" id="KAK3757058.1"/>
    </source>
</evidence>
<name>A0AAE0YTR9_9GAST</name>
<accession>A0AAE0YTR9</accession>
<comment type="caution">
    <text evidence="1">The sequence shown here is derived from an EMBL/GenBank/DDBJ whole genome shotgun (WGS) entry which is preliminary data.</text>
</comment>
<proteinExistence type="predicted"/>
<keyword evidence="2" id="KW-1185">Reference proteome</keyword>
<sequence length="138" mass="15661">MCEDGMLCYQCSIFNKPRASLIAIDTDNWLVVCPVPRCKGTNYQALYSTKNRLNQPEVHATNSKTFREKTQPWILEIYDGQISARKREKPVRSYWYRTRTTLSATRALIWARAALSSNSLAPLTAHGGGYPTASYPKL</sequence>
<organism evidence="1 2">
    <name type="scientific">Elysia crispata</name>
    <name type="common">lettuce slug</name>
    <dbReference type="NCBI Taxonomy" id="231223"/>
    <lineage>
        <taxon>Eukaryota</taxon>
        <taxon>Metazoa</taxon>
        <taxon>Spiralia</taxon>
        <taxon>Lophotrochozoa</taxon>
        <taxon>Mollusca</taxon>
        <taxon>Gastropoda</taxon>
        <taxon>Heterobranchia</taxon>
        <taxon>Euthyneura</taxon>
        <taxon>Panpulmonata</taxon>
        <taxon>Sacoglossa</taxon>
        <taxon>Placobranchoidea</taxon>
        <taxon>Plakobranchidae</taxon>
        <taxon>Elysia</taxon>
    </lineage>
</organism>
<dbReference type="EMBL" id="JAWDGP010005414">
    <property type="protein sequence ID" value="KAK3757058.1"/>
    <property type="molecule type" value="Genomic_DNA"/>
</dbReference>
<evidence type="ECO:0000313" key="2">
    <source>
        <dbReference type="Proteomes" id="UP001283361"/>
    </source>
</evidence>